<dbReference type="Proteomes" id="UP000494330">
    <property type="component" value="Unassembled WGS sequence"/>
</dbReference>
<dbReference type="PANTHER" id="PTHR30537">
    <property type="entry name" value="HTH-TYPE TRANSCRIPTIONAL REGULATOR"/>
    <property type="match status" value="1"/>
</dbReference>
<dbReference type="CDD" id="cd08422">
    <property type="entry name" value="PBP2_CrgA_like"/>
    <property type="match status" value="1"/>
</dbReference>
<dbReference type="Gene3D" id="3.40.190.290">
    <property type="match status" value="1"/>
</dbReference>
<evidence type="ECO:0000259" key="5">
    <source>
        <dbReference type="PROSITE" id="PS50931"/>
    </source>
</evidence>
<name>A0A6J5DFA3_9BURK</name>
<dbReference type="Pfam" id="PF00126">
    <property type="entry name" value="HTH_1"/>
    <property type="match status" value="1"/>
</dbReference>
<evidence type="ECO:0000256" key="2">
    <source>
        <dbReference type="ARBA" id="ARBA00023015"/>
    </source>
</evidence>
<dbReference type="InterPro" id="IPR058163">
    <property type="entry name" value="LysR-type_TF_proteobact-type"/>
</dbReference>
<comment type="similarity">
    <text evidence="1">Belongs to the LysR transcriptional regulatory family.</text>
</comment>
<feature type="domain" description="HTH lysR-type" evidence="5">
    <location>
        <begin position="1"/>
        <end position="63"/>
    </location>
</feature>
<reference evidence="6 7" key="1">
    <citation type="submission" date="2019-09" db="EMBL/GenBank/DDBJ databases">
        <authorList>
            <person name="Depoorter E."/>
        </authorList>
    </citation>
    <scope>NUCLEOTIDE SEQUENCE [LARGE SCALE GENOMIC DNA]</scope>
    <source>
        <strain evidence="6">LMG 30113</strain>
    </source>
</reference>
<dbReference type="EMBL" id="CABVQD010000008">
    <property type="protein sequence ID" value="VWB64268.1"/>
    <property type="molecule type" value="Genomic_DNA"/>
</dbReference>
<evidence type="ECO:0000256" key="1">
    <source>
        <dbReference type="ARBA" id="ARBA00009437"/>
    </source>
</evidence>
<dbReference type="PANTHER" id="PTHR30537:SF30">
    <property type="entry name" value="TRANSCRIPTIONAL REGULATOR-RELATED"/>
    <property type="match status" value="1"/>
</dbReference>
<dbReference type="RefSeq" id="WP_031397640.1">
    <property type="nucleotide sequence ID" value="NZ_CABVQD010000008.1"/>
</dbReference>
<dbReference type="GO" id="GO:0003700">
    <property type="term" value="F:DNA-binding transcription factor activity"/>
    <property type="evidence" value="ECO:0007669"/>
    <property type="project" value="InterPro"/>
</dbReference>
<dbReference type="PRINTS" id="PR00039">
    <property type="entry name" value="HTHLYSR"/>
</dbReference>
<keyword evidence="7" id="KW-1185">Reference proteome</keyword>
<dbReference type="GO" id="GO:0006351">
    <property type="term" value="P:DNA-templated transcription"/>
    <property type="evidence" value="ECO:0007669"/>
    <property type="project" value="TreeGrafter"/>
</dbReference>
<dbReference type="InterPro" id="IPR036388">
    <property type="entry name" value="WH-like_DNA-bd_sf"/>
</dbReference>
<evidence type="ECO:0000256" key="3">
    <source>
        <dbReference type="ARBA" id="ARBA00023125"/>
    </source>
</evidence>
<accession>A0A6J5DFA3</accession>
<keyword evidence="2" id="KW-0805">Transcription regulation</keyword>
<dbReference type="GO" id="GO:0043565">
    <property type="term" value="F:sequence-specific DNA binding"/>
    <property type="evidence" value="ECO:0007669"/>
    <property type="project" value="TreeGrafter"/>
</dbReference>
<keyword evidence="4" id="KW-0804">Transcription</keyword>
<dbReference type="SUPFAM" id="SSF53850">
    <property type="entry name" value="Periplasmic binding protein-like II"/>
    <property type="match status" value="1"/>
</dbReference>
<dbReference type="InterPro" id="IPR005119">
    <property type="entry name" value="LysR_subst-bd"/>
</dbReference>
<dbReference type="AlphaFoldDB" id="A0A6J5DFA3"/>
<dbReference type="Pfam" id="PF03466">
    <property type="entry name" value="LysR_substrate"/>
    <property type="match status" value="1"/>
</dbReference>
<keyword evidence="3" id="KW-0238">DNA-binding</keyword>
<gene>
    <name evidence="6" type="ORF">BPA30113_02863</name>
</gene>
<organism evidence="6 7">
    <name type="scientific">Burkholderia paludis</name>
    <dbReference type="NCBI Taxonomy" id="1506587"/>
    <lineage>
        <taxon>Bacteria</taxon>
        <taxon>Pseudomonadati</taxon>
        <taxon>Pseudomonadota</taxon>
        <taxon>Betaproteobacteria</taxon>
        <taxon>Burkholderiales</taxon>
        <taxon>Burkholderiaceae</taxon>
        <taxon>Burkholderia</taxon>
        <taxon>Burkholderia cepacia complex</taxon>
    </lineage>
</organism>
<dbReference type="FunFam" id="1.10.10.10:FF:000001">
    <property type="entry name" value="LysR family transcriptional regulator"/>
    <property type="match status" value="1"/>
</dbReference>
<sequence>MDFKVNRFVLMDTFVRIVEMGSFTEAARLLNTSQPTVSRQLQSLESFIGLELINRTTHGMRITEAGRRYYEYARKLISEMVQFEHDMRGERVEPRGYLRVAVPHLLAPEWLTNVAARYFEACPLVKLEWVTSEAPARFHEESIDCIIRFGQPFDQTSEVRQVGELDRIVVASPAFVEKHAFDQSDCASFRDIPWISLVNKDKNKLVLHNDRQERCELKIDPVFSADQVLVTREAARQGIGAVLIPEWVVRDDIAAGRLVRILPEWVGEPVPVNIMFSQEMGESAKLAKFIDVAASAIHQVLKA</sequence>
<protein>
    <submittedName>
        <fullName evidence="6">LysR family transcriptional regulator</fullName>
    </submittedName>
</protein>
<dbReference type="InterPro" id="IPR000847">
    <property type="entry name" value="LysR_HTH_N"/>
</dbReference>
<dbReference type="PROSITE" id="PS50931">
    <property type="entry name" value="HTH_LYSR"/>
    <property type="match status" value="1"/>
</dbReference>
<dbReference type="InterPro" id="IPR036390">
    <property type="entry name" value="WH_DNA-bd_sf"/>
</dbReference>
<evidence type="ECO:0000256" key="4">
    <source>
        <dbReference type="ARBA" id="ARBA00023163"/>
    </source>
</evidence>
<evidence type="ECO:0000313" key="7">
    <source>
        <dbReference type="Proteomes" id="UP000494330"/>
    </source>
</evidence>
<dbReference type="SUPFAM" id="SSF46785">
    <property type="entry name" value="Winged helix' DNA-binding domain"/>
    <property type="match status" value="1"/>
</dbReference>
<dbReference type="Gene3D" id="1.10.10.10">
    <property type="entry name" value="Winged helix-like DNA-binding domain superfamily/Winged helix DNA-binding domain"/>
    <property type="match status" value="1"/>
</dbReference>
<evidence type="ECO:0000313" key="6">
    <source>
        <dbReference type="EMBL" id="VWB64268.1"/>
    </source>
</evidence>
<proteinExistence type="inferred from homology"/>